<dbReference type="WBParaSite" id="Pan_g16603.t1">
    <property type="protein sequence ID" value="Pan_g16603.t1"/>
    <property type="gene ID" value="Pan_g16603"/>
</dbReference>
<reference evidence="2" key="1">
    <citation type="journal article" date="2013" name="Genetics">
        <title>The draft genome and transcriptome of Panagrellus redivivus are shaped by the harsh demands of a free-living lifestyle.</title>
        <authorList>
            <person name="Srinivasan J."/>
            <person name="Dillman A.R."/>
            <person name="Macchietto M.G."/>
            <person name="Heikkinen L."/>
            <person name="Lakso M."/>
            <person name="Fracchia K.M."/>
            <person name="Antoshechkin I."/>
            <person name="Mortazavi A."/>
            <person name="Wong G."/>
            <person name="Sternberg P.W."/>
        </authorList>
    </citation>
    <scope>NUCLEOTIDE SEQUENCE [LARGE SCALE GENOMIC DNA]</scope>
    <source>
        <strain evidence="2">MT8872</strain>
    </source>
</reference>
<protein>
    <submittedName>
        <fullName evidence="3">SHR-BD domain-containing protein</fullName>
    </submittedName>
</protein>
<reference evidence="3" key="2">
    <citation type="submission" date="2020-10" db="UniProtKB">
        <authorList>
            <consortium name="WormBaseParasite"/>
        </authorList>
    </citation>
    <scope>IDENTIFICATION</scope>
</reference>
<proteinExistence type="predicted"/>
<evidence type="ECO:0000313" key="3">
    <source>
        <dbReference type="WBParaSite" id="Pan_g16603.t1"/>
    </source>
</evidence>
<feature type="region of interest" description="Disordered" evidence="1">
    <location>
        <begin position="243"/>
        <end position="263"/>
    </location>
</feature>
<feature type="compositionally biased region" description="Polar residues" evidence="1">
    <location>
        <begin position="528"/>
        <end position="540"/>
    </location>
</feature>
<feature type="region of interest" description="Disordered" evidence="1">
    <location>
        <begin position="528"/>
        <end position="588"/>
    </location>
</feature>
<organism evidence="2 3">
    <name type="scientific">Panagrellus redivivus</name>
    <name type="common">Microworm</name>
    <dbReference type="NCBI Taxonomy" id="6233"/>
    <lineage>
        <taxon>Eukaryota</taxon>
        <taxon>Metazoa</taxon>
        <taxon>Ecdysozoa</taxon>
        <taxon>Nematoda</taxon>
        <taxon>Chromadorea</taxon>
        <taxon>Rhabditida</taxon>
        <taxon>Tylenchina</taxon>
        <taxon>Panagrolaimomorpha</taxon>
        <taxon>Panagrolaimoidea</taxon>
        <taxon>Panagrolaimidae</taxon>
        <taxon>Panagrellus</taxon>
    </lineage>
</organism>
<sequence length="648" mass="70603">MALKRRSLSTVSAMTVLGNNGEKLINATLGNGTYRHLTDMSPTSLPASPEVMPKKSPTARLFLKKANVYNFMRRRSKTGEALRSSVSSADLTDSEKGCGPAAVENDGNLADSGMNGAKMVQCCGKSENSPGYSLYMSFSFGVDKYLKRPVATHRKFLSSRPKSVYRCLIYAADWAKGSAYKLIGATELVSLTPEDSNLQFSFVAPVSVHYDYALDTNLRFELQCARASSSSSTDKWFTTNATPMSPFTSTPPNTTNTSTSTMTASSYLGGGSSSIAGESIDKAPKRWRPAESGSDLPPGVASLKFLTIATTCCDLNGLVNRGFLKADMKMRSDLAAPATMYLGTEPSLANVKLRNSEPWTLAVKFNARQSNARMLSATTPYRLLISRFFMQANAFISVYKSPSFLLNFSNSHFSVEIEKIQLSAVHFVKTDSLFRFAIIDAESEKWVCFADVQGNLLNGSQTMFEVPISESATSTQSTTDISTSNSNISRSSSLRTTKSFNMGVFRIWGHHHVPNPFRSSVTESASLTSAPSCSGTPSMRSSSVSTNSKPPSINVTRSESLRDSRSSASGDSRSSCRSSSTYSYSLASSNGNNKCVYDEGLEDAEQDEDTMIVTGHTQAYLMSLLVPNKRILVREVYPNHVRICERRC</sequence>
<dbReference type="Proteomes" id="UP000492821">
    <property type="component" value="Unassembled WGS sequence"/>
</dbReference>
<name>A0A7E4V652_PANRE</name>
<keyword evidence="2" id="KW-1185">Reference proteome</keyword>
<evidence type="ECO:0000313" key="2">
    <source>
        <dbReference type="Proteomes" id="UP000492821"/>
    </source>
</evidence>
<dbReference type="AlphaFoldDB" id="A0A7E4V652"/>
<feature type="compositionally biased region" description="Low complexity" evidence="1">
    <location>
        <begin position="541"/>
        <end position="558"/>
    </location>
</feature>
<evidence type="ECO:0000256" key="1">
    <source>
        <dbReference type="SAM" id="MobiDB-lite"/>
    </source>
</evidence>
<accession>A0A7E4V652</accession>
<feature type="compositionally biased region" description="Low complexity" evidence="1">
    <location>
        <begin position="566"/>
        <end position="588"/>
    </location>
</feature>